<dbReference type="GO" id="GO:0006364">
    <property type="term" value="P:rRNA processing"/>
    <property type="evidence" value="ECO:0007669"/>
    <property type="project" value="UniProtKB-UniRule"/>
</dbReference>
<evidence type="ECO:0000313" key="19">
    <source>
        <dbReference type="EMBL" id="SNY53127.1"/>
    </source>
</evidence>
<dbReference type="Gene3D" id="1.10.1520.10">
    <property type="entry name" value="Ribonuclease III domain"/>
    <property type="match status" value="1"/>
</dbReference>
<evidence type="ECO:0000256" key="8">
    <source>
        <dbReference type="ARBA" id="ARBA00022694"/>
    </source>
</evidence>
<organism evidence="19 20">
    <name type="scientific">Arsukibacterium tuosuense</name>
    <dbReference type="NCBI Taxonomy" id="1323745"/>
    <lineage>
        <taxon>Bacteria</taxon>
        <taxon>Pseudomonadati</taxon>
        <taxon>Pseudomonadota</taxon>
        <taxon>Gammaproteobacteria</taxon>
        <taxon>Chromatiales</taxon>
        <taxon>Chromatiaceae</taxon>
        <taxon>Arsukibacterium</taxon>
    </lineage>
</organism>
<evidence type="ECO:0000256" key="13">
    <source>
        <dbReference type="ARBA" id="ARBA00022842"/>
    </source>
</evidence>
<protein>
    <recommendedName>
        <fullName evidence="15">Ribonuclease 3</fullName>
        <ecNumber evidence="15">3.1.26.3</ecNumber>
    </recommendedName>
    <alternativeName>
        <fullName evidence="15">Ribonuclease III</fullName>
        <shortName evidence="15">RNase III</shortName>
    </alternativeName>
</protein>
<dbReference type="SUPFAM" id="SSF69065">
    <property type="entry name" value="RNase III domain-like"/>
    <property type="match status" value="1"/>
</dbReference>
<dbReference type="SUPFAM" id="SSF54768">
    <property type="entry name" value="dsRNA-binding domain-like"/>
    <property type="match status" value="1"/>
</dbReference>
<dbReference type="EMBL" id="OBEB01000004">
    <property type="protein sequence ID" value="SNY53127.1"/>
    <property type="molecule type" value="Genomic_DNA"/>
</dbReference>
<evidence type="ECO:0000256" key="9">
    <source>
        <dbReference type="ARBA" id="ARBA00022722"/>
    </source>
</evidence>
<dbReference type="FunFam" id="3.30.160.20:FF:000003">
    <property type="entry name" value="Ribonuclease 3"/>
    <property type="match status" value="1"/>
</dbReference>
<evidence type="ECO:0000313" key="20">
    <source>
        <dbReference type="Proteomes" id="UP000219353"/>
    </source>
</evidence>
<evidence type="ECO:0000256" key="11">
    <source>
        <dbReference type="ARBA" id="ARBA00022759"/>
    </source>
</evidence>
<dbReference type="Proteomes" id="UP000219353">
    <property type="component" value="Unassembled WGS sequence"/>
</dbReference>
<feature type="region of interest" description="Disordered" evidence="16">
    <location>
        <begin position="200"/>
        <end position="224"/>
    </location>
</feature>
<dbReference type="AlphaFoldDB" id="A0A285IZQ1"/>
<dbReference type="Pfam" id="PF00035">
    <property type="entry name" value="dsrm"/>
    <property type="match status" value="1"/>
</dbReference>
<dbReference type="PROSITE" id="PS50142">
    <property type="entry name" value="RNASE_3_2"/>
    <property type="match status" value="1"/>
</dbReference>
<dbReference type="Pfam" id="PF14622">
    <property type="entry name" value="Ribonucleas_3_3"/>
    <property type="match status" value="1"/>
</dbReference>
<dbReference type="PROSITE" id="PS50137">
    <property type="entry name" value="DS_RBD"/>
    <property type="match status" value="1"/>
</dbReference>
<evidence type="ECO:0000256" key="7">
    <source>
        <dbReference type="ARBA" id="ARBA00022664"/>
    </source>
</evidence>
<dbReference type="PANTHER" id="PTHR11207">
    <property type="entry name" value="RIBONUCLEASE III"/>
    <property type="match status" value="1"/>
</dbReference>
<dbReference type="SMART" id="SM00358">
    <property type="entry name" value="DSRM"/>
    <property type="match status" value="1"/>
</dbReference>
<proteinExistence type="inferred from homology"/>
<evidence type="ECO:0000256" key="14">
    <source>
        <dbReference type="ARBA" id="ARBA00022884"/>
    </source>
</evidence>
<keyword evidence="5 15" id="KW-0963">Cytoplasm</keyword>
<dbReference type="FunFam" id="1.10.1520.10:FF:000001">
    <property type="entry name" value="Ribonuclease 3"/>
    <property type="match status" value="1"/>
</dbReference>
<dbReference type="SMART" id="SM00535">
    <property type="entry name" value="RIBOc"/>
    <property type="match status" value="1"/>
</dbReference>
<keyword evidence="11 15" id="KW-0255">Endonuclease</keyword>
<keyword evidence="14 15" id="KW-0694">RNA-binding</keyword>
<keyword evidence="9 15" id="KW-0540">Nuclease</keyword>
<dbReference type="GO" id="GO:0003725">
    <property type="term" value="F:double-stranded RNA binding"/>
    <property type="evidence" value="ECO:0007669"/>
    <property type="project" value="TreeGrafter"/>
</dbReference>
<dbReference type="OrthoDB" id="9805026at2"/>
<dbReference type="InterPro" id="IPR014720">
    <property type="entry name" value="dsRBD_dom"/>
</dbReference>
<keyword evidence="15" id="KW-0699">rRNA-binding</keyword>
<feature type="domain" description="DRBM" evidence="17">
    <location>
        <begin position="153"/>
        <end position="222"/>
    </location>
</feature>
<dbReference type="GO" id="GO:0005737">
    <property type="term" value="C:cytoplasm"/>
    <property type="evidence" value="ECO:0007669"/>
    <property type="project" value="UniProtKB-SubCell"/>
</dbReference>
<feature type="domain" description="RNase III" evidence="18">
    <location>
        <begin position="5"/>
        <end position="127"/>
    </location>
</feature>
<dbReference type="InterPro" id="IPR011907">
    <property type="entry name" value="RNase_III"/>
</dbReference>
<dbReference type="CDD" id="cd10845">
    <property type="entry name" value="DSRM_RNAse_III_family"/>
    <property type="match status" value="1"/>
</dbReference>
<evidence type="ECO:0000256" key="12">
    <source>
        <dbReference type="ARBA" id="ARBA00022801"/>
    </source>
</evidence>
<dbReference type="PROSITE" id="PS00517">
    <property type="entry name" value="RNASE_3_1"/>
    <property type="match status" value="1"/>
</dbReference>
<evidence type="ECO:0000256" key="10">
    <source>
        <dbReference type="ARBA" id="ARBA00022723"/>
    </source>
</evidence>
<dbReference type="CDD" id="cd00593">
    <property type="entry name" value="RIBOc"/>
    <property type="match status" value="1"/>
</dbReference>
<evidence type="ECO:0000256" key="15">
    <source>
        <dbReference type="HAMAP-Rule" id="MF_00104"/>
    </source>
</evidence>
<keyword evidence="7 15" id="KW-0507">mRNA processing</keyword>
<comment type="catalytic activity">
    <reaction evidence="1 15">
        <text>Endonucleolytic cleavage to 5'-phosphomonoester.</text>
        <dbReference type="EC" id="3.1.26.3"/>
    </reaction>
</comment>
<evidence type="ECO:0000256" key="16">
    <source>
        <dbReference type="SAM" id="MobiDB-lite"/>
    </source>
</evidence>
<dbReference type="GO" id="GO:0046872">
    <property type="term" value="F:metal ion binding"/>
    <property type="evidence" value="ECO:0007669"/>
    <property type="project" value="UniProtKB-KW"/>
</dbReference>
<comment type="similarity">
    <text evidence="3">Belongs to the ribonuclease III family.</text>
</comment>
<dbReference type="InterPro" id="IPR036389">
    <property type="entry name" value="RNase_III_sf"/>
</dbReference>
<sequence>MLQPVKPLMNKLGYQFTRPELLEQALTHRSCKGKHNERLEFLGDAVLGLIIAQMLFELFPQTREGDLTRMRSALVKGVTLAEIAQELAIAQYLRLGPGELKSGGHRRESILADALEAILGAIFLDSGMEACRERILVWFGERLKHIAPGEQKDSKTRLQEYLQGLRLPLPVYDVIATEGEAHQQTFTVRCTVPGIKPITASGSSRRKAEQDAANAALEQIKNER</sequence>
<dbReference type="PANTHER" id="PTHR11207:SF0">
    <property type="entry name" value="RIBONUCLEASE 3"/>
    <property type="match status" value="1"/>
</dbReference>
<keyword evidence="6 15" id="KW-0698">rRNA processing</keyword>
<comment type="function">
    <text evidence="15">Digests double-stranded RNA. Involved in the processing of primary rRNA transcript to yield the immediate precursors to the large and small rRNAs (23S and 16S). Processes some mRNAs, and tRNAs when they are encoded in the rRNA operon. Processes pre-crRNA and tracrRNA of type II CRISPR loci if present in the organism.</text>
</comment>
<comment type="subunit">
    <text evidence="4 15">Homodimer.</text>
</comment>
<feature type="binding site" evidence="15">
    <location>
        <position position="40"/>
    </location>
    <ligand>
        <name>Mg(2+)</name>
        <dbReference type="ChEBI" id="CHEBI:18420"/>
    </ligand>
</feature>
<dbReference type="HAMAP" id="MF_00104">
    <property type="entry name" value="RNase_III"/>
    <property type="match status" value="1"/>
</dbReference>
<dbReference type="NCBIfam" id="TIGR02191">
    <property type="entry name" value="RNaseIII"/>
    <property type="match status" value="1"/>
</dbReference>
<evidence type="ECO:0000259" key="18">
    <source>
        <dbReference type="PROSITE" id="PS50142"/>
    </source>
</evidence>
<dbReference type="EC" id="3.1.26.3" evidence="15"/>
<feature type="active site" evidence="15">
    <location>
        <position position="44"/>
    </location>
</feature>
<dbReference type="InterPro" id="IPR000999">
    <property type="entry name" value="RNase_III_dom"/>
</dbReference>
<dbReference type="GO" id="GO:0004525">
    <property type="term" value="F:ribonuclease III activity"/>
    <property type="evidence" value="ECO:0007669"/>
    <property type="project" value="UniProtKB-UniRule"/>
</dbReference>
<dbReference type="Gene3D" id="3.30.160.20">
    <property type="match status" value="1"/>
</dbReference>
<dbReference type="GO" id="GO:0019843">
    <property type="term" value="F:rRNA binding"/>
    <property type="evidence" value="ECO:0007669"/>
    <property type="project" value="UniProtKB-KW"/>
</dbReference>
<feature type="binding site" evidence="15">
    <location>
        <position position="116"/>
    </location>
    <ligand>
        <name>Mg(2+)</name>
        <dbReference type="ChEBI" id="CHEBI:18420"/>
    </ligand>
</feature>
<evidence type="ECO:0000256" key="2">
    <source>
        <dbReference type="ARBA" id="ARBA00004496"/>
    </source>
</evidence>
<evidence type="ECO:0000256" key="5">
    <source>
        <dbReference type="ARBA" id="ARBA00022490"/>
    </source>
</evidence>
<reference evidence="20" key="1">
    <citation type="submission" date="2017-09" db="EMBL/GenBank/DDBJ databases">
        <authorList>
            <person name="Varghese N."/>
            <person name="Submissions S."/>
        </authorList>
    </citation>
    <scope>NUCLEOTIDE SEQUENCE [LARGE SCALE GENOMIC DNA]</scope>
    <source>
        <strain evidence="20">CGMCC 1.12461</strain>
    </source>
</reference>
<evidence type="ECO:0000256" key="3">
    <source>
        <dbReference type="ARBA" id="ARBA00010183"/>
    </source>
</evidence>
<dbReference type="GO" id="GO:0042802">
    <property type="term" value="F:identical protein binding"/>
    <property type="evidence" value="ECO:0007669"/>
    <property type="project" value="UniProtKB-ARBA"/>
</dbReference>
<dbReference type="RefSeq" id="WP_097111540.1">
    <property type="nucleotide sequence ID" value="NZ_OBEB01000004.1"/>
</dbReference>
<evidence type="ECO:0000256" key="6">
    <source>
        <dbReference type="ARBA" id="ARBA00022552"/>
    </source>
</evidence>
<dbReference type="GO" id="GO:0008033">
    <property type="term" value="P:tRNA processing"/>
    <property type="evidence" value="ECO:0007669"/>
    <property type="project" value="UniProtKB-KW"/>
</dbReference>
<keyword evidence="10 15" id="KW-0479">Metal-binding</keyword>
<dbReference type="GO" id="GO:0010468">
    <property type="term" value="P:regulation of gene expression"/>
    <property type="evidence" value="ECO:0007669"/>
    <property type="project" value="TreeGrafter"/>
</dbReference>
<dbReference type="GO" id="GO:0006397">
    <property type="term" value="P:mRNA processing"/>
    <property type="evidence" value="ECO:0007669"/>
    <property type="project" value="UniProtKB-UniRule"/>
</dbReference>
<accession>A0A285IZQ1</accession>
<feature type="binding site" evidence="15">
    <location>
        <position position="113"/>
    </location>
    <ligand>
        <name>Mg(2+)</name>
        <dbReference type="ChEBI" id="CHEBI:18420"/>
    </ligand>
</feature>
<name>A0A285IZQ1_9GAMM</name>
<keyword evidence="20" id="KW-1185">Reference proteome</keyword>
<evidence type="ECO:0000256" key="4">
    <source>
        <dbReference type="ARBA" id="ARBA00011738"/>
    </source>
</evidence>
<feature type="active site" evidence="15">
    <location>
        <position position="116"/>
    </location>
</feature>
<comment type="cofactor">
    <cofactor evidence="15">
        <name>Mg(2+)</name>
        <dbReference type="ChEBI" id="CHEBI:18420"/>
    </cofactor>
</comment>
<evidence type="ECO:0000256" key="1">
    <source>
        <dbReference type="ARBA" id="ARBA00000109"/>
    </source>
</evidence>
<gene>
    <name evidence="15" type="primary">rnc</name>
    <name evidence="19" type="ORF">SAMN06297280_2310</name>
</gene>
<evidence type="ECO:0000259" key="17">
    <source>
        <dbReference type="PROSITE" id="PS50137"/>
    </source>
</evidence>
<comment type="subcellular location">
    <subcellularLocation>
        <location evidence="2 15">Cytoplasm</location>
    </subcellularLocation>
</comment>
<keyword evidence="13 15" id="KW-0460">Magnesium</keyword>
<keyword evidence="8 15" id="KW-0819">tRNA processing</keyword>
<keyword evidence="12 15" id="KW-0378">Hydrolase</keyword>